<evidence type="ECO:0000313" key="1">
    <source>
        <dbReference type="EMBL" id="AWM04857.1"/>
    </source>
</evidence>
<dbReference type="AlphaFoldDB" id="A0A2U8Q3Z3"/>
<dbReference type="OrthoDB" id="5491608at2"/>
<protein>
    <submittedName>
        <fullName evidence="1">Carotenoid 1,2-hydratase</fullName>
    </submittedName>
</protein>
<organism evidence="1 2">
    <name type="scientific">Bradyrhizobium amphicarpaeae</name>
    <dbReference type="NCBI Taxonomy" id="1404768"/>
    <lineage>
        <taxon>Bacteria</taxon>
        <taxon>Pseudomonadati</taxon>
        <taxon>Pseudomonadota</taxon>
        <taxon>Alphaproteobacteria</taxon>
        <taxon>Hyphomicrobiales</taxon>
        <taxon>Nitrobacteraceae</taxon>
        <taxon>Bradyrhizobium</taxon>
    </lineage>
</organism>
<reference evidence="1 2" key="1">
    <citation type="journal article" date="2017" name="Syst. Appl. Microbiol.">
        <title>Soybeans inoculated with root zone soils of Canadian native legumes harbour diverse and novel Bradyrhizobium spp. that possess agricultural potential.</title>
        <authorList>
            <person name="Bromfield E.S.P."/>
            <person name="Cloutier S."/>
            <person name="Tambong J.T."/>
            <person name="Tran Thi T.V."/>
        </authorList>
    </citation>
    <scope>NUCLEOTIDE SEQUENCE [LARGE SCALE GENOMIC DNA]</scope>
    <source>
        <strain evidence="1 2">39S1MB</strain>
    </source>
</reference>
<dbReference type="CDD" id="cd21471">
    <property type="entry name" value="CrtC-like"/>
    <property type="match status" value="1"/>
</dbReference>
<sequence length="315" mass="35408">MGSSQPARGPDFARIVPPNGYAWWYVDALSDDGQNGITVIAFIGSVFSPYYAFARRKGPADPLDHCAVNVAVYRSGGNRWAMTERPRGAVSRTMDKFAVGPSHLSWDGNALTINVDEISVPIPGRLRGTIRLVPIAITPQAFTLNQDGNHQWWPIAPCARVQVRLDHPRLSWQGDGYFDTNHGDAPLEQGFSHWQWSRGAMQDRTAILYEAQRRDGSRVDLAMTFDPDGRMRAFEPPPTVDLRRTGWRVARSVRSEHTAEIVKTLEDAPFYARSVVSARLLGEPVTLMHESLSLDRFKMPIVQAMLPFRMPRARR</sequence>
<dbReference type="KEGG" id="brq:CIT40_23965"/>
<keyword evidence="2" id="KW-1185">Reference proteome</keyword>
<dbReference type="EMBL" id="CP029426">
    <property type="protein sequence ID" value="AWM04857.1"/>
    <property type="molecule type" value="Genomic_DNA"/>
</dbReference>
<accession>A0A2U8Q3Z3</accession>
<gene>
    <name evidence="1" type="ORF">CIT40_23965</name>
</gene>
<dbReference type="Proteomes" id="UP000215884">
    <property type="component" value="Chromosome"/>
</dbReference>
<proteinExistence type="predicted"/>
<name>A0A2U8Q3Z3_9BRAD</name>
<evidence type="ECO:0000313" key="2">
    <source>
        <dbReference type="Proteomes" id="UP000215884"/>
    </source>
</evidence>
<dbReference type="SUPFAM" id="SSF159245">
    <property type="entry name" value="AttH-like"/>
    <property type="match status" value="1"/>
</dbReference>
<dbReference type="RefSeq" id="WP_094891581.1">
    <property type="nucleotide sequence ID" value="NZ_CP029426.2"/>
</dbReference>
<reference evidence="1 2" key="2">
    <citation type="journal article" date="2019" name="Int. J. Syst. Evol. Microbiol.">
        <title>Description and complete genome sequence of Bradyrhizobium amphicarpaeae sp. nov., harbouring photosystem and nitrogen-fixation genes.</title>
        <authorList>
            <person name="Bromfield E.S.P."/>
            <person name="Cloutier S."/>
            <person name="Nguyen H.D.T."/>
        </authorList>
    </citation>
    <scope>NUCLEOTIDE SEQUENCE [LARGE SCALE GENOMIC DNA]</scope>
    <source>
        <strain evidence="1 2">39S1MB</strain>
    </source>
</reference>